<keyword evidence="7" id="KW-0539">Nucleus</keyword>
<dbReference type="Ensembl" id="ENSSPAT00000029324.1">
    <property type="protein sequence ID" value="ENSSPAP00000028858.1"/>
    <property type="gene ID" value="ENSSPAG00000021675.1"/>
</dbReference>
<dbReference type="GO" id="GO:0007186">
    <property type="term" value="P:G protein-coupled receptor signaling pathway"/>
    <property type="evidence" value="ECO:0007669"/>
    <property type="project" value="TreeGrafter"/>
</dbReference>
<evidence type="ECO:0000256" key="2">
    <source>
        <dbReference type="ARBA" id="ARBA00004202"/>
    </source>
</evidence>
<evidence type="ECO:0000256" key="4">
    <source>
        <dbReference type="ARBA" id="ARBA00022475"/>
    </source>
</evidence>
<keyword evidence="4" id="KW-1003">Cell membrane</keyword>
<evidence type="ECO:0000256" key="8">
    <source>
        <dbReference type="ARBA" id="ARBA00040195"/>
    </source>
</evidence>
<organism evidence="9">
    <name type="scientific">Stegastes partitus</name>
    <name type="common">bicolor damselfish</name>
    <dbReference type="NCBI Taxonomy" id="144197"/>
    <lineage>
        <taxon>Eukaryota</taxon>
        <taxon>Metazoa</taxon>
        <taxon>Chordata</taxon>
        <taxon>Craniata</taxon>
        <taxon>Vertebrata</taxon>
        <taxon>Euteleostomi</taxon>
        <taxon>Actinopterygii</taxon>
        <taxon>Neopterygii</taxon>
        <taxon>Teleostei</taxon>
        <taxon>Neoteleostei</taxon>
        <taxon>Acanthomorphata</taxon>
        <taxon>Ovalentaria</taxon>
        <taxon>Pomacentridae</taxon>
        <taxon>Stegastes</taxon>
    </lineage>
</organism>
<dbReference type="Pfam" id="PF10486">
    <property type="entry name" value="PI3K_1B_p101"/>
    <property type="match status" value="2"/>
</dbReference>
<keyword evidence="5" id="KW-0963">Cytoplasm</keyword>
<dbReference type="GO" id="GO:0005634">
    <property type="term" value="C:nucleus"/>
    <property type="evidence" value="ECO:0007669"/>
    <property type="project" value="UniProtKB-SubCell"/>
</dbReference>
<dbReference type="GO" id="GO:0005944">
    <property type="term" value="C:phosphatidylinositol 3-kinase complex, class IB"/>
    <property type="evidence" value="ECO:0007669"/>
    <property type="project" value="InterPro"/>
</dbReference>
<evidence type="ECO:0000256" key="7">
    <source>
        <dbReference type="ARBA" id="ARBA00023242"/>
    </source>
</evidence>
<dbReference type="GO" id="GO:0005886">
    <property type="term" value="C:plasma membrane"/>
    <property type="evidence" value="ECO:0007669"/>
    <property type="project" value="UniProtKB-SubCell"/>
</dbReference>
<protein>
    <recommendedName>
        <fullName evidence="8">Phosphoinositide 3-kinase regulatory subunit 5</fullName>
    </recommendedName>
</protein>
<name>A0A3B5B5J3_9TELE</name>
<accession>A0A3B5B5J3</accession>
<dbReference type="PANTHER" id="PTHR15593">
    <property type="entry name" value="PHOSPHATIDYLINOSITOL 3-KINASE REGULATORY SUBUNIT"/>
    <property type="match status" value="1"/>
</dbReference>
<gene>
    <name evidence="9" type="primary">PIK3R5</name>
</gene>
<dbReference type="AlphaFoldDB" id="A0A3B5B5J3"/>
<comment type="subcellular location">
    <subcellularLocation>
        <location evidence="2">Cell membrane</location>
        <topology evidence="2">Peripheral membrane protein</topology>
    </subcellularLocation>
    <subcellularLocation>
        <location evidence="3">Cytoplasm</location>
    </subcellularLocation>
    <subcellularLocation>
        <location evidence="1">Nucleus</location>
    </subcellularLocation>
</comment>
<dbReference type="InterPro" id="IPR019522">
    <property type="entry name" value="PIK3R5/6"/>
</dbReference>
<evidence type="ECO:0000313" key="9">
    <source>
        <dbReference type="Ensembl" id="ENSSPAP00000028858.1"/>
    </source>
</evidence>
<evidence type="ECO:0000256" key="1">
    <source>
        <dbReference type="ARBA" id="ARBA00004123"/>
    </source>
</evidence>
<evidence type="ECO:0000256" key="5">
    <source>
        <dbReference type="ARBA" id="ARBA00022490"/>
    </source>
</evidence>
<keyword evidence="6" id="KW-0472">Membrane</keyword>
<evidence type="ECO:0000256" key="6">
    <source>
        <dbReference type="ARBA" id="ARBA00023136"/>
    </source>
</evidence>
<evidence type="ECO:0000256" key="3">
    <source>
        <dbReference type="ARBA" id="ARBA00004496"/>
    </source>
</evidence>
<proteinExistence type="predicted"/>
<dbReference type="GeneTree" id="ENSGT00530000063753"/>
<dbReference type="GO" id="GO:0046935">
    <property type="term" value="F:1-phosphatidylinositol-3-kinase regulator activity"/>
    <property type="evidence" value="ECO:0007669"/>
    <property type="project" value="InterPro"/>
</dbReference>
<sequence length="233" mass="26094">MQHTSCTEDRIQHALDRCLDGLRQMLMCSAGQSMNRWSLEELVKRDPENFLILLQQIIRKTKEVQEQCQYELVAPLAIMFSSTLLQTPYCPPDTELLEEAIEVFCSFLTWPEPYCGVCRKLLSTLQLEIKAPGKLVVFGADHVAGKVARAYNSLRRKESACPQLSRAFNLQFYFVPVKRDSAAAAGSGRRSSGPLVLNGSPKNSALSNVSGGIYTYNIMLCKLYVVALMKTTF</sequence>
<reference evidence="9" key="1">
    <citation type="submission" date="2023-09" db="UniProtKB">
        <authorList>
            <consortium name="Ensembl"/>
        </authorList>
    </citation>
    <scope>IDENTIFICATION</scope>
</reference>
<dbReference type="GO" id="GO:0005737">
    <property type="term" value="C:cytoplasm"/>
    <property type="evidence" value="ECO:0007669"/>
    <property type="project" value="UniProtKB-SubCell"/>
</dbReference>
<dbReference type="PANTHER" id="PTHR15593:SF2">
    <property type="entry name" value="PHOSPHOINOSITIDE 3-KINASE REGULATORY SUBUNIT 5"/>
    <property type="match status" value="1"/>
</dbReference>